<dbReference type="EMBL" id="JALLKP010000002">
    <property type="protein sequence ID" value="KAK2196872.1"/>
    <property type="molecule type" value="Genomic_DNA"/>
</dbReference>
<proteinExistence type="predicted"/>
<dbReference type="GeneID" id="94336419"/>
<gene>
    <name evidence="1" type="ORF">BdWA1_002121</name>
</gene>
<reference evidence="1" key="1">
    <citation type="journal article" date="2023" name="Nat. Microbiol.">
        <title>Babesia duncani multi-omics identifies virulence factors and drug targets.</title>
        <authorList>
            <person name="Singh P."/>
            <person name="Lonardi S."/>
            <person name="Liang Q."/>
            <person name="Vydyam P."/>
            <person name="Khabirova E."/>
            <person name="Fang T."/>
            <person name="Gihaz S."/>
            <person name="Thekkiniath J."/>
            <person name="Munshi M."/>
            <person name="Abel S."/>
            <person name="Ciampossin L."/>
            <person name="Batugedara G."/>
            <person name="Gupta M."/>
            <person name="Lu X.M."/>
            <person name="Lenz T."/>
            <person name="Chakravarty S."/>
            <person name="Cornillot E."/>
            <person name="Hu Y."/>
            <person name="Ma W."/>
            <person name="Gonzalez L.M."/>
            <person name="Sanchez S."/>
            <person name="Estrada K."/>
            <person name="Sanchez-Flores A."/>
            <person name="Montero E."/>
            <person name="Harb O.S."/>
            <person name="Le Roch K.G."/>
            <person name="Mamoun C.B."/>
        </authorList>
    </citation>
    <scope>NUCLEOTIDE SEQUENCE</scope>
    <source>
        <strain evidence="1">WA1</strain>
    </source>
</reference>
<dbReference type="RefSeq" id="XP_067803714.1">
    <property type="nucleotide sequence ID" value="XM_067947150.1"/>
</dbReference>
<dbReference type="KEGG" id="bdw:94336419"/>
<name>A0AAD9UPG9_9APIC</name>
<keyword evidence="2" id="KW-1185">Reference proteome</keyword>
<protein>
    <submittedName>
        <fullName evidence="1">Uncharacterized protein</fullName>
    </submittedName>
</protein>
<accession>A0AAD9UPG9</accession>
<evidence type="ECO:0000313" key="1">
    <source>
        <dbReference type="EMBL" id="KAK2196872.1"/>
    </source>
</evidence>
<organism evidence="1 2">
    <name type="scientific">Babesia duncani</name>
    <dbReference type="NCBI Taxonomy" id="323732"/>
    <lineage>
        <taxon>Eukaryota</taxon>
        <taxon>Sar</taxon>
        <taxon>Alveolata</taxon>
        <taxon>Apicomplexa</taxon>
        <taxon>Aconoidasida</taxon>
        <taxon>Piroplasmida</taxon>
        <taxon>Babesiidae</taxon>
        <taxon>Babesia</taxon>
    </lineage>
</organism>
<sequence length="229" mass="26242">MERHNAKFLGFLNAQNSSLNRNTNLRMIWGYPLLDDGPNRGPRRKVNQAFERGPMRTNASFNYEYANRLAQNCYYVPGEGRLPFYPEEGLGKTEDVHTCPETACGQIDIDPVEFEKIKHVYTTFNDRGCGVLRIIGAKCGHFAFSYSGPMKDKYGIKSWLRILINRSYPGAKVTLITENETDTPFAVGVDERLYSKQRRLMQTGRDYCESFQDGLPTEDAIPRKFDMLI</sequence>
<evidence type="ECO:0000313" key="2">
    <source>
        <dbReference type="Proteomes" id="UP001214638"/>
    </source>
</evidence>
<comment type="caution">
    <text evidence="1">The sequence shown here is derived from an EMBL/GenBank/DDBJ whole genome shotgun (WGS) entry which is preliminary data.</text>
</comment>
<dbReference type="Proteomes" id="UP001214638">
    <property type="component" value="Unassembled WGS sequence"/>
</dbReference>
<dbReference type="AlphaFoldDB" id="A0AAD9UPG9"/>